<evidence type="ECO:0000256" key="7">
    <source>
        <dbReference type="RuleBase" id="RU361158"/>
    </source>
</evidence>
<reference evidence="9 10" key="1">
    <citation type="submission" date="2021-02" db="EMBL/GenBank/DDBJ databases">
        <title>Plant Genome Project.</title>
        <authorList>
            <person name="Zhang R.-G."/>
        </authorList>
    </citation>
    <scope>NUCLEOTIDE SEQUENCE [LARGE SCALE GENOMIC DNA]</scope>
    <source>
        <tissue evidence="9">Leaves</tissue>
    </source>
</reference>
<keyword evidence="3" id="KW-0413">Isomerase</keyword>
<organism evidence="9 10">
    <name type="scientific">Xanthoceras sorbifolium</name>
    <dbReference type="NCBI Taxonomy" id="99658"/>
    <lineage>
        <taxon>Eukaryota</taxon>
        <taxon>Viridiplantae</taxon>
        <taxon>Streptophyta</taxon>
        <taxon>Embryophyta</taxon>
        <taxon>Tracheophyta</taxon>
        <taxon>Spermatophyta</taxon>
        <taxon>Magnoliopsida</taxon>
        <taxon>eudicotyledons</taxon>
        <taxon>Gunneridae</taxon>
        <taxon>Pentapetalae</taxon>
        <taxon>rosids</taxon>
        <taxon>malvids</taxon>
        <taxon>Sapindales</taxon>
        <taxon>Sapindaceae</taxon>
        <taxon>Xanthoceroideae</taxon>
        <taxon>Xanthoceras</taxon>
    </lineage>
</organism>
<comment type="caution">
    <text evidence="9">The sequence shown here is derived from an EMBL/GenBank/DDBJ whole genome shotgun (WGS) entry which is preliminary data.</text>
</comment>
<evidence type="ECO:0000256" key="6">
    <source>
        <dbReference type="ARBA" id="ARBA00034056"/>
    </source>
</evidence>
<dbReference type="Gene3D" id="1.10.890.20">
    <property type="match status" value="1"/>
</dbReference>
<dbReference type="InterPro" id="IPR016087">
    <property type="entry name" value="Chalcone_isomerase"/>
</dbReference>
<evidence type="ECO:0000256" key="5">
    <source>
        <dbReference type="ARBA" id="ARBA00025429"/>
    </source>
</evidence>
<comment type="similarity">
    <text evidence="2 7">Belongs to the chalcone isomerase family.</text>
</comment>
<evidence type="ECO:0000256" key="3">
    <source>
        <dbReference type="ARBA" id="ARBA00023235"/>
    </source>
</evidence>
<evidence type="ECO:0000256" key="1">
    <source>
        <dbReference type="ARBA" id="ARBA00004966"/>
    </source>
</evidence>
<dbReference type="Gene3D" id="3.50.70.10">
    <property type="match status" value="1"/>
</dbReference>
<dbReference type="InterPro" id="IPR016089">
    <property type="entry name" value="Chalcone_isomerase_bundle_sf"/>
</dbReference>
<gene>
    <name evidence="9" type="ORF">JRO89_XS14G0048500</name>
</gene>
<evidence type="ECO:0000256" key="2">
    <source>
        <dbReference type="ARBA" id="ARBA00007166"/>
    </source>
</evidence>
<protein>
    <recommendedName>
        <fullName evidence="7">Chalcone-flavonone isomerase family protein</fullName>
    </recommendedName>
</protein>
<dbReference type="SUPFAM" id="SSF54626">
    <property type="entry name" value="Chalcone isomerase"/>
    <property type="match status" value="1"/>
</dbReference>
<dbReference type="InterPro" id="IPR016088">
    <property type="entry name" value="Chalcone_isomerase_3-sand"/>
</dbReference>
<comment type="pathway">
    <text evidence="1">Secondary metabolite biosynthesis; flavonoid biosynthesis.</text>
</comment>
<keyword evidence="4" id="KW-0284">Flavonoid biosynthesis</keyword>
<evidence type="ECO:0000313" key="10">
    <source>
        <dbReference type="Proteomes" id="UP000827721"/>
    </source>
</evidence>
<dbReference type="Pfam" id="PF02431">
    <property type="entry name" value="Chalcone"/>
    <property type="match status" value="1"/>
</dbReference>
<evidence type="ECO:0000313" key="9">
    <source>
        <dbReference type="EMBL" id="KAH7547990.1"/>
    </source>
</evidence>
<proteinExistence type="inferred from homology"/>
<dbReference type="PANTHER" id="PTHR28039:SF8">
    <property type="entry name" value="CHALCONE--FLAVANONE ISOMERASE 1-RELATED"/>
    <property type="match status" value="1"/>
</dbReference>
<evidence type="ECO:0000259" key="8">
    <source>
        <dbReference type="Pfam" id="PF02431"/>
    </source>
</evidence>
<dbReference type="EMBL" id="JAFEMO010000014">
    <property type="protein sequence ID" value="KAH7547990.1"/>
    <property type="molecule type" value="Genomic_DNA"/>
</dbReference>
<name>A0ABQ8H3Z6_9ROSI</name>
<accession>A0ABQ8H3Z6</accession>
<sequence length="185" mass="20483">MLAGVRDLEIEGKLKKFTAIGVYLEDNAVPFLASKWKGKTVEELTDSVEFFRDIVTGPFEKFTQVSFISPLTGIQYTGKVVENCIAFWKSVGVYTEAQENAIEELLAVFKNENFPTGTSLFFTHLPQDSFTISFSKDTSIPEIGNAEIKSRDLSETVLETIIGKNGVSPAARQSLAARLSELMKD</sequence>
<dbReference type="InterPro" id="IPR044164">
    <property type="entry name" value="CFI"/>
</dbReference>
<feature type="domain" description="Chalcone isomerase" evidence="8">
    <location>
        <begin position="3"/>
        <end position="182"/>
    </location>
</feature>
<keyword evidence="10" id="KW-1185">Reference proteome</keyword>
<dbReference type="Proteomes" id="UP000827721">
    <property type="component" value="Unassembled WGS sequence"/>
</dbReference>
<evidence type="ECO:0000256" key="4">
    <source>
        <dbReference type="ARBA" id="ARBA00023241"/>
    </source>
</evidence>
<dbReference type="InterPro" id="IPR036298">
    <property type="entry name" value="Chalcone_isomerase_sf"/>
</dbReference>
<comment type="catalytic activity">
    <reaction evidence="6">
        <text>a chalcone = a flavanone.</text>
        <dbReference type="EC" id="5.5.1.6"/>
    </reaction>
</comment>
<dbReference type="PANTHER" id="PTHR28039">
    <property type="entry name" value="CHALCONE--FLAVONONE ISOMERASE 1-RELATED"/>
    <property type="match status" value="1"/>
</dbReference>
<comment type="function">
    <text evidence="5">Catalyzes the intramolecular cyclization of bicyclic chalcones into tricyclic (S)-flavanones. Responsible for the isomerization of 4,2',4',6'-tetrahydroxychalcone (also termed chalcone) into naringenin.</text>
</comment>